<reference evidence="3 4" key="1">
    <citation type="submission" date="2020-08" db="EMBL/GenBank/DDBJ databases">
        <title>Sphingobacterium sp. DN04309 isolated from aquaculture water.</title>
        <authorList>
            <person name="Zhang M."/>
        </authorList>
    </citation>
    <scope>NUCLEOTIDE SEQUENCE [LARGE SCALE GENOMIC DNA]</scope>
    <source>
        <strain evidence="3 4">DN04309</strain>
    </source>
</reference>
<dbReference type="PANTHER" id="PTHR46401:SF2">
    <property type="entry name" value="GLYCOSYLTRANSFERASE WBBK-RELATED"/>
    <property type="match status" value="1"/>
</dbReference>
<dbReference type="EMBL" id="JACOIJ010000015">
    <property type="protein sequence ID" value="MBD1429763.1"/>
    <property type="molecule type" value="Genomic_DNA"/>
</dbReference>
<name>A0ABR7YEW6_9SPHI</name>
<protein>
    <submittedName>
        <fullName evidence="3">Glycosyltransferase family 4 protein</fullName>
    </submittedName>
</protein>
<proteinExistence type="predicted"/>
<dbReference type="Pfam" id="PF00534">
    <property type="entry name" value="Glycos_transf_1"/>
    <property type="match status" value="1"/>
</dbReference>
<dbReference type="Gene3D" id="3.40.50.2000">
    <property type="entry name" value="Glycogen Phosphorylase B"/>
    <property type="match status" value="2"/>
</dbReference>
<organism evidence="3 4">
    <name type="scientific">Sphingobacterium litopenaei</name>
    <dbReference type="NCBI Taxonomy" id="2763500"/>
    <lineage>
        <taxon>Bacteria</taxon>
        <taxon>Pseudomonadati</taxon>
        <taxon>Bacteroidota</taxon>
        <taxon>Sphingobacteriia</taxon>
        <taxon>Sphingobacteriales</taxon>
        <taxon>Sphingobacteriaceae</taxon>
        <taxon>Sphingobacterium</taxon>
    </lineage>
</organism>
<dbReference type="SUPFAM" id="SSF53756">
    <property type="entry name" value="UDP-Glycosyltransferase/glycogen phosphorylase"/>
    <property type="match status" value="1"/>
</dbReference>
<sequence length="337" mass="39402">MRNQNHVGKNVFKYKQPESSIFYSNKLNKLHLIIFEYKIQFLYKQLLEVIIGKNIDFSLATTLFSDGFLAYKLFNEFNIPYTVSIRSTDVDVFFKYRPDLLPLALNIIKHAKHVFYISHAIKRKVVNNFYLKSRLPIDLDHRSTILNNGIDEYWIDNQQNVDKSHCFDFVYVGSFEKRKNVQKLISALEIIREKHPKISLKIIGGYKDINGKISALVKSKPWISFLGEVQDKKEIVRFFRDSSFFVMPSYRETFGLVYIEALSQGLPLLYSQNEGVDGVFQEKIGEAIDPHDLSSIVGGLKSLITNYKLYKKEINKIDFEKFRWSNISKFYINILNS</sequence>
<dbReference type="CDD" id="cd03801">
    <property type="entry name" value="GT4_PimA-like"/>
    <property type="match status" value="1"/>
</dbReference>
<keyword evidence="1" id="KW-0808">Transferase</keyword>
<accession>A0ABR7YEW6</accession>
<dbReference type="InterPro" id="IPR001296">
    <property type="entry name" value="Glyco_trans_1"/>
</dbReference>
<feature type="domain" description="Glycosyl transferase family 1" evidence="2">
    <location>
        <begin position="167"/>
        <end position="312"/>
    </location>
</feature>
<gene>
    <name evidence="3" type="ORF">H8B04_09285</name>
</gene>
<evidence type="ECO:0000259" key="2">
    <source>
        <dbReference type="Pfam" id="PF00534"/>
    </source>
</evidence>
<evidence type="ECO:0000313" key="4">
    <source>
        <dbReference type="Proteomes" id="UP000651271"/>
    </source>
</evidence>
<evidence type="ECO:0000256" key="1">
    <source>
        <dbReference type="ARBA" id="ARBA00022679"/>
    </source>
</evidence>
<dbReference type="Proteomes" id="UP000651271">
    <property type="component" value="Unassembled WGS sequence"/>
</dbReference>
<comment type="caution">
    <text evidence="3">The sequence shown here is derived from an EMBL/GenBank/DDBJ whole genome shotgun (WGS) entry which is preliminary data.</text>
</comment>
<evidence type="ECO:0000313" key="3">
    <source>
        <dbReference type="EMBL" id="MBD1429763.1"/>
    </source>
</evidence>
<dbReference type="PANTHER" id="PTHR46401">
    <property type="entry name" value="GLYCOSYLTRANSFERASE WBBK-RELATED"/>
    <property type="match status" value="1"/>
</dbReference>
<keyword evidence="4" id="KW-1185">Reference proteome</keyword>